<dbReference type="OrthoDB" id="3681440at2"/>
<gene>
    <name evidence="1" type="ORF">EV186_1021186</name>
</gene>
<keyword evidence="2" id="KW-1185">Reference proteome</keyword>
<dbReference type="EMBL" id="SNXZ01000002">
    <property type="protein sequence ID" value="TDQ01318.1"/>
    <property type="molecule type" value="Genomic_DNA"/>
</dbReference>
<protein>
    <submittedName>
        <fullName evidence="1">Uncharacterized protein</fullName>
    </submittedName>
</protein>
<name>A0A4R6SJX5_LABRH</name>
<dbReference type="Proteomes" id="UP000295444">
    <property type="component" value="Unassembled WGS sequence"/>
</dbReference>
<evidence type="ECO:0000313" key="2">
    <source>
        <dbReference type="Proteomes" id="UP000295444"/>
    </source>
</evidence>
<proteinExistence type="predicted"/>
<accession>A0A4R6SJX5</accession>
<organism evidence="1 2">
    <name type="scientific">Labedaea rhizosphaerae</name>
    <dbReference type="NCBI Taxonomy" id="598644"/>
    <lineage>
        <taxon>Bacteria</taxon>
        <taxon>Bacillati</taxon>
        <taxon>Actinomycetota</taxon>
        <taxon>Actinomycetes</taxon>
        <taxon>Pseudonocardiales</taxon>
        <taxon>Pseudonocardiaceae</taxon>
        <taxon>Labedaea</taxon>
    </lineage>
</organism>
<dbReference type="RefSeq" id="WP_133849915.1">
    <property type="nucleotide sequence ID" value="NZ_SNXZ01000002.1"/>
</dbReference>
<sequence length="183" mass="20382">MLSLADVRRYAWADEDPDLAWTVAVVRGRSADEVVRAYGGDPTDPPRTMAFREAVVSHEELGRSSWLLVHEDDGAVIVLENNGWFGTREAVAKQASAGGGHFMSVHWDLNANHQLLAAIDGELVTSFDPLLVEHQPEWLDDVVLDDESLHAVLLAVLAERTGVVAQRQWLTAEFRAYLARRRD</sequence>
<dbReference type="AlphaFoldDB" id="A0A4R6SJX5"/>
<dbReference type="Pfam" id="PF20062">
    <property type="entry name" value="DUF6461"/>
    <property type="match status" value="1"/>
</dbReference>
<dbReference type="InterPro" id="IPR045592">
    <property type="entry name" value="DUF6461"/>
</dbReference>
<evidence type="ECO:0000313" key="1">
    <source>
        <dbReference type="EMBL" id="TDQ01318.1"/>
    </source>
</evidence>
<reference evidence="1 2" key="1">
    <citation type="submission" date="2019-03" db="EMBL/GenBank/DDBJ databases">
        <title>Genomic Encyclopedia of Type Strains, Phase IV (KMG-IV): sequencing the most valuable type-strain genomes for metagenomic binning, comparative biology and taxonomic classification.</title>
        <authorList>
            <person name="Goeker M."/>
        </authorList>
    </citation>
    <scope>NUCLEOTIDE SEQUENCE [LARGE SCALE GENOMIC DNA]</scope>
    <source>
        <strain evidence="1 2">DSM 45361</strain>
    </source>
</reference>
<comment type="caution">
    <text evidence="1">The sequence shown here is derived from an EMBL/GenBank/DDBJ whole genome shotgun (WGS) entry which is preliminary data.</text>
</comment>